<dbReference type="AlphaFoldDB" id="A0A9W7BKB0"/>
<evidence type="ECO:0000313" key="2">
    <source>
        <dbReference type="Proteomes" id="UP001165085"/>
    </source>
</evidence>
<organism evidence="1 2">
    <name type="scientific">Triparma strigata</name>
    <dbReference type="NCBI Taxonomy" id="1606541"/>
    <lineage>
        <taxon>Eukaryota</taxon>
        <taxon>Sar</taxon>
        <taxon>Stramenopiles</taxon>
        <taxon>Ochrophyta</taxon>
        <taxon>Bolidophyceae</taxon>
        <taxon>Parmales</taxon>
        <taxon>Triparmaceae</taxon>
        <taxon>Triparma</taxon>
    </lineage>
</organism>
<comment type="caution">
    <text evidence="1">The sequence shown here is derived from an EMBL/GenBank/DDBJ whole genome shotgun (WGS) entry which is preliminary data.</text>
</comment>
<dbReference type="Proteomes" id="UP001165085">
    <property type="component" value="Unassembled WGS sequence"/>
</dbReference>
<sequence length="171" mass="19120">MLENLKRQCSVRPLTPSEKSRTLSMMLELQSMYFQDPPPADSQSQFEDVTYWTEEIANGLLHIANPHSDVQEAGQEAVQEAGADGKEKGEDVLMDKIETDGYHISPPPQNTPKDLSFAINHTLSSLSSHGWPPQFLLLYDEIWSLLSSTISSHYTSLGPSLLLESDTVEMR</sequence>
<evidence type="ECO:0000313" key="1">
    <source>
        <dbReference type="EMBL" id="GMH87745.1"/>
    </source>
</evidence>
<proteinExistence type="predicted"/>
<reference evidence="2" key="1">
    <citation type="journal article" date="2023" name="Commun. Biol.">
        <title>Genome analysis of Parmales, the sister group of diatoms, reveals the evolutionary specialization of diatoms from phago-mixotrophs to photoautotrophs.</title>
        <authorList>
            <person name="Ban H."/>
            <person name="Sato S."/>
            <person name="Yoshikawa S."/>
            <person name="Yamada K."/>
            <person name="Nakamura Y."/>
            <person name="Ichinomiya M."/>
            <person name="Sato N."/>
            <person name="Blanc-Mathieu R."/>
            <person name="Endo H."/>
            <person name="Kuwata A."/>
            <person name="Ogata H."/>
        </authorList>
    </citation>
    <scope>NUCLEOTIDE SEQUENCE [LARGE SCALE GENOMIC DNA]</scope>
    <source>
        <strain evidence="2">NIES 3701</strain>
    </source>
</reference>
<gene>
    <name evidence="1" type="ORF">TrST_g3111</name>
</gene>
<protein>
    <submittedName>
        <fullName evidence="1">Uncharacterized protein</fullName>
    </submittedName>
</protein>
<dbReference type="EMBL" id="BRXY01000332">
    <property type="protein sequence ID" value="GMH87745.1"/>
    <property type="molecule type" value="Genomic_DNA"/>
</dbReference>
<name>A0A9W7BKB0_9STRA</name>
<accession>A0A9W7BKB0</accession>
<keyword evidence="2" id="KW-1185">Reference proteome</keyword>